<gene>
    <name evidence="2" type="ORF">BK123_08635</name>
</gene>
<dbReference type="STRING" id="1401.BK123_08635"/>
<keyword evidence="1" id="KW-0732">Signal</keyword>
<evidence type="ECO:0000256" key="1">
    <source>
        <dbReference type="SAM" id="SignalP"/>
    </source>
</evidence>
<organism evidence="2 3">
    <name type="scientific">Paenibacillus lautus</name>
    <name type="common">Bacillus lautus</name>
    <dbReference type="NCBI Taxonomy" id="1401"/>
    <lineage>
        <taxon>Bacteria</taxon>
        <taxon>Bacillati</taxon>
        <taxon>Bacillota</taxon>
        <taxon>Bacilli</taxon>
        <taxon>Bacillales</taxon>
        <taxon>Paenibacillaceae</taxon>
        <taxon>Paenibacillus</taxon>
    </lineage>
</organism>
<name>A0A1R1B6G9_PAELA</name>
<dbReference type="RefSeq" id="WP_076321951.1">
    <property type="nucleotide sequence ID" value="NZ_MRTF01000002.1"/>
</dbReference>
<reference evidence="2 3" key="1">
    <citation type="submission" date="2016-11" db="EMBL/GenBank/DDBJ databases">
        <title>Paenibacillus species isolates.</title>
        <authorList>
            <person name="Beno S.M."/>
        </authorList>
    </citation>
    <scope>NUCLEOTIDE SEQUENCE [LARGE SCALE GENOMIC DNA]</scope>
    <source>
        <strain evidence="2 3">FSL F4-0100</strain>
    </source>
</reference>
<protein>
    <submittedName>
        <fullName evidence="2">Uncharacterized protein</fullName>
    </submittedName>
</protein>
<dbReference type="OrthoDB" id="2663790at2"/>
<dbReference type="AlphaFoldDB" id="A0A1R1B6G9"/>
<feature type="signal peptide" evidence="1">
    <location>
        <begin position="1"/>
        <end position="20"/>
    </location>
</feature>
<feature type="chain" id="PRO_5039428625" evidence="1">
    <location>
        <begin position="21"/>
        <end position="69"/>
    </location>
</feature>
<evidence type="ECO:0000313" key="3">
    <source>
        <dbReference type="Proteomes" id="UP000187074"/>
    </source>
</evidence>
<dbReference type="EMBL" id="MRTF01000002">
    <property type="protein sequence ID" value="OME95135.1"/>
    <property type="molecule type" value="Genomic_DNA"/>
</dbReference>
<accession>A0A1R1B6G9</accession>
<proteinExistence type="predicted"/>
<evidence type="ECO:0000313" key="2">
    <source>
        <dbReference type="EMBL" id="OME95135.1"/>
    </source>
</evidence>
<sequence length="69" mass="7906">MLIKKAVVCAFIFLAILAAAIATNTRTHPSYQQENTSTRVYQTQETPWFLPREYVKIIRTSPEPLPDEP</sequence>
<dbReference type="Proteomes" id="UP000187074">
    <property type="component" value="Unassembled WGS sequence"/>
</dbReference>
<comment type="caution">
    <text evidence="2">The sequence shown here is derived from an EMBL/GenBank/DDBJ whole genome shotgun (WGS) entry which is preliminary data.</text>
</comment>